<reference evidence="1" key="1">
    <citation type="submission" date="2018-06" db="EMBL/GenBank/DDBJ databases">
        <authorList>
            <person name="Zhirakovskaya E."/>
        </authorList>
    </citation>
    <scope>NUCLEOTIDE SEQUENCE</scope>
</reference>
<protein>
    <recommendedName>
        <fullName evidence="2">DUF3828 domain-containing protein</fullName>
    </recommendedName>
</protein>
<sequence>MKHILLLPLIILNGISMQCLAADKSDTVDFSDPSKVVQEIFTAAKSKNTTRLSSLCDPTGKNDGDTKDICAVNPKHKKWESFLKWFSKGKLKGDAVITGERAKVPFFFGPTGKKTEEMNLVKRDNKWYLSSF</sequence>
<proteinExistence type="predicted"/>
<evidence type="ECO:0000313" key="1">
    <source>
        <dbReference type="EMBL" id="VAW78061.1"/>
    </source>
</evidence>
<gene>
    <name evidence="1" type="ORF">MNBD_GAMMA12-3892</name>
</gene>
<dbReference type="AlphaFoldDB" id="A0A3B0YF65"/>
<dbReference type="EMBL" id="UOFL01000143">
    <property type="protein sequence ID" value="VAW78061.1"/>
    <property type="molecule type" value="Genomic_DNA"/>
</dbReference>
<name>A0A3B0YF65_9ZZZZ</name>
<evidence type="ECO:0008006" key="2">
    <source>
        <dbReference type="Google" id="ProtNLM"/>
    </source>
</evidence>
<accession>A0A3B0YF65</accession>
<organism evidence="1">
    <name type="scientific">hydrothermal vent metagenome</name>
    <dbReference type="NCBI Taxonomy" id="652676"/>
    <lineage>
        <taxon>unclassified sequences</taxon>
        <taxon>metagenomes</taxon>
        <taxon>ecological metagenomes</taxon>
    </lineage>
</organism>